<dbReference type="EMBL" id="JACOPK010000010">
    <property type="protein sequence ID" value="MBC5696445.1"/>
    <property type="molecule type" value="Genomic_DNA"/>
</dbReference>
<feature type="transmembrane region" description="Helical" evidence="8">
    <location>
        <begin position="63"/>
        <end position="92"/>
    </location>
</feature>
<keyword evidence="3 8" id="KW-0812">Transmembrane</keyword>
<evidence type="ECO:0000313" key="11">
    <source>
        <dbReference type="Proteomes" id="UP000641741"/>
    </source>
</evidence>
<evidence type="ECO:0000259" key="9">
    <source>
        <dbReference type="Pfam" id="PF18967"/>
    </source>
</evidence>
<evidence type="ECO:0000256" key="6">
    <source>
        <dbReference type="ARBA" id="ARBA00023118"/>
    </source>
</evidence>
<evidence type="ECO:0000256" key="5">
    <source>
        <dbReference type="ARBA" id="ARBA00022989"/>
    </source>
</evidence>
<evidence type="ECO:0000256" key="1">
    <source>
        <dbReference type="ARBA" id="ARBA00004236"/>
    </source>
</evidence>
<evidence type="ECO:0000256" key="7">
    <source>
        <dbReference type="ARBA" id="ARBA00023136"/>
    </source>
</evidence>
<keyword evidence="2" id="KW-1003">Cell membrane</keyword>
<comment type="subcellular location">
    <subcellularLocation>
        <location evidence="1">Cell membrane</location>
    </subcellularLocation>
</comment>
<feature type="domain" description="Pycsar effector protein" evidence="9">
    <location>
        <begin position="9"/>
        <end position="177"/>
    </location>
</feature>
<keyword evidence="7 8" id="KW-0472">Membrane</keyword>
<evidence type="ECO:0000256" key="4">
    <source>
        <dbReference type="ARBA" id="ARBA00022741"/>
    </source>
</evidence>
<evidence type="ECO:0000256" key="8">
    <source>
        <dbReference type="SAM" id="Phobius"/>
    </source>
</evidence>
<dbReference type="Proteomes" id="UP000641741">
    <property type="component" value="Unassembled WGS sequence"/>
</dbReference>
<keyword evidence="5 8" id="KW-1133">Transmembrane helix</keyword>
<proteinExistence type="predicted"/>
<keyword evidence="4" id="KW-0547">Nucleotide-binding</keyword>
<sequence length="183" mass="20315">MEYLGCGELNQILDRVDGWIENCDFKVSVILSGMGILAGIFLVSDYVSKFASIFRAALNNIGILSIAYLSVSFLSLGLLIYGAILLVSVLFARINPAEFKNRAVKSDSMLFFSSIAKNKSFSKYKAKVRKCSKEQLMEDLASQVYICALICDKKFKLYKNGLFCSIIGFCTFMLMMIVGIAVL</sequence>
<dbReference type="InterPro" id="IPR043760">
    <property type="entry name" value="PycTM_dom"/>
</dbReference>
<evidence type="ECO:0000256" key="2">
    <source>
        <dbReference type="ARBA" id="ARBA00022475"/>
    </source>
</evidence>
<comment type="caution">
    <text evidence="10">The sequence shown here is derived from an EMBL/GenBank/DDBJ whole genome shotgun (WGS) entry which is preliminary data.</text>
</comment>
<protein>
    <recommendedName>
        <fullName evidence="9">Pycsar effector protein domain-containing protein</fullName>
    </recommendedName>
</protein>
<dbReference type="RefSeq" id="WP_186970542.1">
    <property type="nucleotide sequence ID" value="NZ_JACOPK010000010.1"/>
</dbReference>
<evidence type="ECO:0000256" key="3">
    <source>
        <dbReference type="ARBA" id="ARBA00022692"/>
    </source>
</evidence>
<reference evidence="10 11" key="1">
    <citation type="submission" date="2020-08" db="EMBL/GenBank/DDBJ databases">
        <title>Genome public.</title>
        <authorList>
            <person name="Liu C."/>
            <person name="Sun Q."/>
        </authorList>
    </citation>
    <scope>NUCLEOTIDE SEQUENCE [LARGE SCALE GENOMIC DNA]</scope>
    <source>
        <strain evidence="10 11">M2</strain>
    </source>
</reference>
<name>A0ABR7GQ58_9FIRM</name>
<evidence type="ECO:0000313" key="10">
    <source>
        <dbReference type="EMBL" id="MBC5696445.1"/>
    </source>
</evidence>
<keyword evidence="6" id="KW-0051">Antiviral defense</keyword>
<organism evidence="10 11">
    <name type="scientific">Agathobaculum hominis</name>
    <dbReference type="NCBI Taxonomy" id="2763014"/>
    <lineage>
        <taxon>Bacteria</taxon>
        <taxon>Bacillati</taxon>
        <taxon>Bacillota</taxon>
        <taxon>Clostridia</taxon>
        <taxon>Eubacteriales</taxon>
        <taxon>Butyricicoccaceae</taxon>
        <taxon>Agathobaculum</taxon>
    </lineage>
</organism>
<feature type="transmembrane region" description="Helical" evidence="8">
    <location>
        <begin position="162"/>
        <end position="182"/>
    </location>
</feature>
<accession>A0ABR7GQ58</accession>
<gene>
    <name evidence="10" type="ORF">H8S02_10895</name>
</gene>
<dbReference type="Pfam" id="PF18967">
    <property type="entry name" value="PycTM"/>
    <property type="match status" value="1"/>
</dbReference>
<keyword evidence="11" id="KW-1185">Reference proteome</keyword>
<feature type="transmembrane region" description="Helical" evidence="8">
    <location>
        <begin position="25"/>
        <end position="43"/>
    </location>
</feature>